<name>A0ABD1EU67_HYPHA</name>
<organism evidence="2 3">
    <name type="scientific">Hypothenemus hampei</name>
    <name type="common">Coffee berry borer</name>
    <dbReference type="NCBI Taxonomy" id="57062"/>
    <lineage>
        <taxon>Eukaryota</taxon>
        <taxon>Metazoa</taxon>
        <taxon>Ecdysozoa</taxon>
        <taxon>Arthropoda</taxon>
        <taxon>Hexapoda</taxon>
        <taxon>Insecta</taxon>
        <taxon>Pterygota</taxon>
        <taxon>Neoptera</taxon>
        <taxon>Endopterygota</taxon>
        <taxon>Coleoptera</taxon>
        <taxon>Polyphaga</taxon>
        <taxon>Cucujiformia</taxon>
        <taxon>Curculionidae</taxon>
        <taxon>Scolytinae</taxon>
        <taxon>Hypothenemus</taxon>
    </lineage>
</organism>
<accession>A0ABD1EU67</accession>
<comment type="caution">
    <text evidence="2">The sequence shown here is derived from an EMBL/GenBank/DDBJ whole genome shotgun (WGS) entry which is preliminary data.</text>
</comment>
<dbReference type="Proteomes" id="UP001566132">
    <property type="component" value="Unassembled WGS sequence"/>
</dbReference>
<keyword evidence="1" id="KW-0732">Signal</keyword>
<dbReference type="PROSITE" id="PS51257">
    <property type="entry name" value="PROKAR_LIPOPROTEIN"/>
    <property type="match status" value="1"/>
</dbReference>
<feature type="signal peptide" evidence="1">
    <location>
        <begin position="1"/>
        <end position="20"/>
    </location>
</feature>
<keyword evidence="3" id="KW-1185">Reference proteome</keyword>
<sequence length="444" mass="50777">MVLKLLWVLIWFHMITGTFSLSCLETKKSYEEKCLQTDRQNYIKCIQTRMKRHQRDCEYSQECYECDCDSCSYSQCEGRCDDCCNSCCSRYIQCRTNHCCHKQCHSECRSYSCRNNCRKSCYETVQQEFGEPRRSKEKVTNVLDTEQKIGVNNTNVHNTSIVINLKNVLNNTQVLDVPINVTYLNKNNITLEDTGSTNSRDDCCIVVGPRQCSRMGSQVRCIRTRARQCGSICTDDSGPIEHVEPQDLCTSPDGQPINCDQSNALAFRPQRKCTYTNVWPYVDCRLQLPSECDVCYGNQFNLQMPQYNSCPPRCKDIFTQESQFRQGPFFQPSYNPEIPPCMYSPQGCGQGYMGRNIMGGFYPEYNAGIPPGFGASFPFSPARYPFGAFSPLQFNNTDSNGIPSSSTPRLMESDIQNVDGNTYKKRHVEEKKRNRDKISVVTVV</sequence>
<gene>
    <name evidence="2" type="ORF">ABEB36_007239</name>
</gene>
<proteinExistence type="predicted"/>
<dbReference type="AlphaFoldDB" id="A0ABD1EU67"/>
<protein>
    <submittedName>
        <fullName evidence="2">Uncharacterized protein</fullName>
    </submittedName>
</protein>
<reference evidence="2 3" key="1">
    <citation type="submission" date="2024-05" db="EMBL/GenBank/DDBJ databases">
        <title>Genetic variation in Jamaican populations of the coffee berry borer (Hypothenemus hampei).</title>
        <authorList>
            <person name="Errbii M."/>
            <person name="Myrie A."/>
        </authorList>
    </citation>
    <scope>NUCLEOTIDE SEQUENCE [LARGE SCALE GENOMIC DNA]</scope>
    <source>
        <strain evidence="2">JA-Hopewell-2020-01-JO</strain>
        <tissue evidence="2">Whole body</tissue>
    </source>
</reference>
<feature type="chain" id="PRO_5044823393" evidence="1">
    <location>
        <begin position="21"/>
        <end position="444"/>
    </location>
</feature>
<evidence type="ECO:0000313" key="2">
    <source>
        <dbReference type="EMBL" id="KAL1502031.1"/>
    </source>
</evidence>
<dbReference type="EMBL" id="JBDJPC010000005">
    <property type="protein sequence ID" value="KAL1502031.1"/>
    <property type="molecule type" value="Genomic_DNA"/>
</dbReference>
<evidence type="ECO:0000256" key="1">
    <source>
        <dbReference type="SAM" id="SignalP"/>
    </source>
</evidence>
<evidence type="ECO:0000313" key="3">
    <source>
        <dbReference type="Proteomes" id="UP001566132"/>
    </source>
</evidence>